<comment type="similarity">
    <text evidence="3 10">Belongs to the class-II pyridoxal-phosphate-dependent aminotransferase family. BioF subfamily.</text>
</comment>
<evidence type="ECO:0000256" key="9">
    <source>
        <dbReference type="PIRSR" id="PIRSR604723-51"/>
    </source>
</evidence>
<dbReference type="CDD" id="cd06454">
    <property type="entry name" value="KBL_like"/>
    <property type="match status" value="1"/>
</dbReference>
<dbReference type="InterPro" id="IPR015421">
    <property type="entry name" value="PyrdxlP-dep_Trfase_major"/>
</dbReference>
<evidence type="ECO:0000256" key="4">
    <source>
        <dbReference type="ARBA" id="ARBA00011738"/>
    </source>
</evidence>
<protein>
    <recommendedName>
        <fullName evidence="10">8-amino-7-ketopelargonate synthase</fullName>
        <ecNumber evidence="10">2.3.1.47</ecNumber>
    </recommendedName>
</protein>
<comment type="pathway">
    <text evidence="2 10">Cofactor biosynthesis; biotin biosynthesis.</text>
</comment>
<dbReference type="InterPro" id="IPR001917">
    <property type="entry name" value="Aminotrans_II_pyridoxalP_BS"/>
</dbReference>
<feature type="domain" description="Aminotransferase class I/classII large" evidence="11">
    <location>
        <begin position="38"/>
        <end position="378"/>
    </location>
</feature>
<evidence type="ECO:0000313" key="13">
    <source>
        <dbReference type="Proteomes" id="UP000254519"/>
    </source>
</evidence>
<dbReference type="InterPro" id="IPR015422">
    <property type="entry name" value="PyrdxlP-dep_Trfase_small"/>
</dbReference>
<dbReference type="GO" id="GO:0009102">
    <property type="term" value="P:biotin biosynthetic process"/>
    <property type="evidence" value="ECO:0007669"/>
    <property type="project" value="UniProtKB-UniRule"/>
</dbReference>
<dbReference type="GO" id="GO:0008710">
    <property type="term" value="F:8-amino-7-oxononanoate synthase activity"/>
    <property type="evidence" value="ECO:0007669"/>
    <property type="project" value="UniProtKB-UniRule"/>
</dbReference>
<dbReference type="Proteomes" id="UP000254519">
    <property type="component" value="Unassembled WGS sequence"/>
</dbReference>
<evidence type="ECO:0000256" key="1">
    <source>
        <dbReference type="ARBA" id="ARBA00001933"/>
    </source>
</evidence>
<dbReference type="InterPro" id="IPR004839">
    <property type="entry name" value="Aminotransferase_I/II_large"/>
</dbReference>
<feature type="modified residue" description="N6-(pyridoxal phosphate)lysine" evidence="9">
    <location>
        <position position="237"/>
    </location>
</feature>
<comment type="cofactor">
    <cofactor evidence="1 9 10">
        <name>pyridoxal 5'-phosphate</name>
        <dbReference type="ChEBI" id="CHEBI:597326"/>
    </cofactor>
</comment>
<dbReference type="InterPro" id="IPR015424">
    <property type="entry name" value="PyrdxlP-dep_Trfase"/>
</dbReference>
<dbReference type="InterPro" id="IPR004723">
    <property type="entry name" value="AONS_Archaea/Proteobacteria"/>
</dbReference>
<keyword evidence="5 10" id="KW-0808">Transferase</keyword>
<dbReference type="SUPFAM" id="SSF53383">
    <property type="entry name" value="PLP-dependent transferases"/>
    <property type="match status" value="1"/>
</dbReference>
<gene>
    <name evidence="12" type="primary">bioF</name>
    <name evidence="12" type="ORF">NCTC4822_02929</name>
</gene>
<dbReference type="GO" id="GO:0030170">
    <property type="term" value="F:pyridoxal phosphate binding"/>
    <property type="evidence" value="ECO:0007669"/>
    <property type="project" value="InterPro"/>
</dbReference>
<dbReference type="AlphaFoldDB" id="A0A380CF37"/>
<dbReference type="Pfam" id="PF00155">
    <property type="entry name" value="Aminotran_1_2"/>
    <property type="match status" value="1"/>
</dbReference>
<sequence>MNDWFQRQLQAIEAEGLTRNLRSLSTGNDTEVMIEGNKYVLFSSNNYLGLATDSRLKERAMNGISLYGTGSGGARLTTGNMVIHEQLEREIAELKGTEASIVFSSGYLANVGFISSVMGEGDIIFSDAWNHASIIDGCRLSKAKTIRYAHADMLDLEEKLRAWQGEGKKLIVTDGVFSMDGDIAPLPEIVALAKKYNAYIMVDDAHATGVLGECGGGTIDYFGLQHEVDFIVGTLSKAVGTEGGFVAGSSLAIQYLRNRARTFIFQTALSPGVIEAAREGIRLIQHEPERRQRLLKNAHFLYTNLARQGFTISPSNTPIISLLIGDANQAVEFSEQLMEEGIYIPAIRPPTVPQGSSRLRITVMATHTEEQLRMVVDHVSEIGRRMGVIKSFVNQT</sequence>
<keyword evidence="6" id="KW-0093">Biotin biosynthesis</keyword>
<keyword evidence="7 9" id="KW-0663">Pyridoxal phosphate</keyword>
<comment type="catalytic activity">
    <reaction evidence="8 10">
        <text>6-carboxyhexanoyl-[ACP] + L-alanine + H(+) = (8S)-8-amino-7-oxononanoate + holo-[ACP] + CO2</text>
        <dbReference type="Rhea" id="RHEA:42288"/>
        <dbReference type="Rhea" id="RHEA-COMP:9685"/>
        <dbReference type="Rhea" id="RHEA-COMP:9955"/>
        <dbReference type="ChEBI" id="CHEBI:15378"/>
        <dbReference type="ChEBI" id="CHEBI:16526"/>
        <dbReference type="ChEBI" id="CHEBI:57972"/>
        <dbReference type="ChEBI" id="CHEBI:64479"/>
        <dbReference type="ChEBI" id="CHEBI:78846"/>
        <dbReference type="ChEBI" id="CHEBI:149468"/>
        <dbReference type="EC" id="2.3.1.47"/>
    </reaction>
</comment>
<dbReference type="Gene3D" id="3.90.1150.10">
    <property type="entry name" value="Aspartate Aminotransferase, domain 1"/>
    <property type="match status" value="1"/>
</dbReference>
<dbReference type="UniPathway" id="UPA00078"/>
<dbReference type="OrthoDB" id="9807157at2"/>
<accession>A0A380CF37</accession>
<reference evidence="12 13" key="1">
    <citation type="submission" date="2018-06" db="EMBL/GenBank/DDBJ databases">
        <authorList>
            <consortium name="Pathogen Informatics"/>
            <person name="Doyle S."/>
        </authorList>
    </citation>
    <scope>NUCLEOTIDE SEQUENCE [LARGE SCALE GENOMIC DNA]</scope>
    <source>
        <strain evidence="13">ATCC 11859 / DSM 33 / NCIB 8841 / NCTC 4822</strain>
    </source>
</reference>
<comment type="subunit">
    <text evidence="4 10">Homodimer.</text>
</comment>
<comment type="function">
    <text evidence="10">Catalyzes the decarboxylative condensation of pimeloyl-[acyl-carrier protein] and L-alanine to produce 8-amino-7-oxononanoate (AON), [acyl-carrier protein], and carbon dioxide.</text>
</comment>
<dbReference type="EMBL" id="UGYZ01000002">
    <property type="protein sequence ID" value="SUJ19480.1"/>
    <property type="molecule type" value="Genomic_DNA"/>
</dbReference>
<evidence type="ECO:0000256" key="8">
    <source>
        <dbReference type="ARBA" id="ARBA00047715"/>
    </source>
</evidence>
<dbReference type="NCBIfam" id="TIGR00858">
    <property type="entry name" value="bioF"/>
    <property type="match status" value="1"/>
</dbReference>
<evidence type="ECO:0000256" key="7">
    <source>
        <dbReference type="ARBA" id="ARBA00022898"/>
    </source>
</evidence>
<evidence type="ECO:0000256" key="5">
    <source>
        <dbReference type="ARBA" id="ARBA00022679"/>
    </source>
</evidence>
<evidence type="ECO:0000256" key="10">
    <source>
        <dbReference type="RuleBase" id="RU003693"/>
    </source>
</evidence>
<evidence type="ECO:0000256" key="3">
    <source>
        <dbReference type="ARBA" id="ARBA00010008"/>
    </source>
</evidence>
<keyword evidence="13" id="KW-1185">Reference proteome</keyword>
<evidence type="ECO:0000313" key="12">
    <source>
        <dbReference type="EMBL" id="SUJ19480.1"/>
    </source>
</evidence>
<dbReference type="PANTHER" id="PTHR13693:SF3">
    <property type="entry name" value="LD36009P"/>
    <property type="match status" value="1"/>
</dbReference>
<dbReference type="PANTHER" id="PTHR13693">
    <property type="entry name" value="CLASS II AMINOTRANSFERASE/8-AMINO-7-OXONONANOATE SYNTHASE"/>
    <property type="match status" value="1"/>
</dbReference>
<dbReference type="PROSITE" id="PS00599">
    <property type="entry name" value="AA_TRANSFER_CLASS_2"/>
    <property type="match status" value="1"/>
</dbReference>
<dbReference type="RefSeq" id="WP_115363298.1">
    <property type="nucleotide sequence ID" value="NZ_CP038012.1"/>
</dbReference>
<evidence type="ECO:0000256" key="6">
    <source>
        <dbReference type="ARBA" id="ARBA00022756"/>
    </source>
</evidence>
<name>A0A380CF37_SPOPA</name>
<dbReference type="InterPro" id="IPR050087">
    <property type="entry name" value="AON_synthase_class-II"/>
</dbReference>
<dbReference type="FunFam" id="3.40.640.10:FF:000006">
    <property type="entry name" value="5-aminolevulinate synthase, mitochondrial"/>
    <property type="match status" value="1"/>
</dbReference>
<proteinExistence type="inferred from homology"/>
<evidence type="ECO:0000259" key="11">
    <source>
        <dbReference type="Pfam" id="PF00155"/>
    </source>
</evidence>
<evidence type="ECO:0000256" key="2">
    <source>
        <dbReference type="ARBA" id="ARBA00004746"/>
    </source>
</evidence>
<dbReference type="Gene3D" id="3.40.640.10">
    <property type="entry name" value="Type I PLP-dependent aspartate aminotransferase-like (Major domain)"/>
    <property type="match status" value="1"/>
</dbReference>
<keyword evidence="12" id="KW-0012">Acyltransferase</keyword>
<organism evidence="12 13">
    <name type="scientific">Sporosarcina pasteurii</name>
    <name type="common">Bacillus pasteurii</name>
    <dbReference type="NCBI Taxonomy" id="1474"/>
    <lineage>
        <taxon>Bacteria</taxon>
        <taxon>Bacillati</taxon>
        <taxon>Bacillota</taxon>
        <taxon>Bacilli</taxon>
        <taxon>Bacillales</taxon>
        <taxon>Caryophanaceae</taxon>
        <taxon>Sporosarcina</taxon>
    </lineage>
</organism>
<dbReference type="EC" id="2.3.1.47" evidence="10"/>